<dbReference type="Proteomes" id="UP000030765">
    <property type="component" value="Unassembled WGS sequence"/>
</dbReference>
<sequence>MGECVKTCCFCCASCFQPSLCCGSLCCLLIPLLGLLIILFGAVLALIGALAWMLQHQTEPVVSRMLAALTNSSISDTLPEDGQLIVQ</sequence>
<dbReference type="VEuPathDB" id="VectorBase:ASIC020508"/>
<dbReference type="AlphaFoldDB" id="A0A084WQ16"/>
<gene>
    <name evidence="2" type="ORF">ZHAS_00020508</name>
</gene>
<dbReference type="EnsemblMetazoa" id="ASIC020508-RA">
    <property type="protein sequence ID" value="ASIC020508-PA"/>
    <property type="gene ID" value="ASIC020508"/>
</dbReference>
<proteinExistence type="predicted"/>
<reference evidence="3" key="2">
    <citation type="submission" date="2020-05" db="UniProtKB">
        <authorList>
            <consortium name="EnsemblMetazoa"/>
        </authorList>
    </citation>
    <scope>IDENTIFICATION</scope>
</reference>
<dbReference type="EMBL" id="ATLV01025159">
    <property type="status" value="NOT_ANNOTATED_CDS"/>
    <property type="molecule type" value="Genomic_DNA"/>
</dbReference>
<keyword evidence="1" id="KW-0472">Membrane</keyword>
<keyword evidence="1" id="KW-0812">Transmembrane</keyword>
<evidence type="ECO:0000313" key="3">
    <source>
        <dbReference type="EnsemblMetazoa" id="ASIC020508-PA"/>
    </source>
</evidence>
<accession>A0A084WQ16</accession>
<keyword evidence="4" id="KW-1185">Reference proteome</keyword>
<evidence type="ECO:0000256" key="1">
    <source>
        <dbReference type="SAM" id="Phobius"/>
    </source>
</evidence>
<name>A0A084WQ16_ANOSI</name>
<evidence type="ECO:0000313" key="2">
    <source>
        <dbReference type="EMBL" id="KFB52310.1"/>
    </source>
</evidence>
<keyword evidence="1" id="KW-1133">Transmembrane helix</keyword>
<dbReference type="EMBL" id="KE525370">
    <property type="protein sequence ID" value="KFB52310.1"/>
    <property type="molecule type" value="Genomic_DNA"/>
</dbReference>
<protein>
    <submittedName>
        <fullName evidence="2 3">Uncharacterized protein</fullName>
    </submittedName>
</protein>
<dbReference type="OMA" id="CCASCFQ"/>
<organism evidence="2">
    <name type="scientific">Anopheles sinensis</name>
    <name type="common">Mosquito</name>
    <dbReference type="NCBI Taxonomy" id="74873"/>
    <lineage>
        <taxon>Eukaryota</taxon>
        <taxon>Metazoa</taxon>
        <taxon>Ecdysozoa</taxon>
        <taxon>Arthropoda</taxon>
        <taxon>Hexapoda</taxon>
        <taxon>Insecta</taxon>
        <taxon>Pterygota</taxon>
        <taxon>Neoptera</taxon>
        <taxon>Endopterygota</taxon>
        <taxon>Diptera</taxon>
        <taxon>Nematocera</taxon>
        <taxon>Culicoidea</taxon>
        <taxon>Culicidae</taxon>
        <taxon>Anophelinae</taxon>
        <taxon>Anopheles</taxon>
    </lineage>
</organism>
<reference evidence="2 4" key="1">
    <citation type="journal article" date="2014" name="BMC Genomics">
        <title>Genome sequence of Anopheles sinensis provides insight into genetics basis of mosquito competence for malaria parasites.</title>
        <authorList>
            <person name="Zhou D."/>
            <person name="Zhang D."/>
            <person name="Ding G."/>
            <person name="Shi L."/>
            <person name="Hou Q."/>
            <person name="Ye Y."/>
            <person name="Xu Y."/>
            <person name="Zhou H."/>
            <person name="Xiong C."/>
            <person name="Li S."/>
            <person name="Yu J."/>
            <person name="Hong S."/>
            <person name="Yu X."/>
            <person name="Zou P."/>
            <person name="Chen C."/>
            <person name="Chang X."/>
            <person name="Wang W."/>
            <person name="Lv Y."/>
            <person name="Sun Y."/>
            <person name="Ma L."/>
            <person name="Shen B."/>
            <person name="Zhu C."/>
        </authorList>
    </citation>
    <scope>NUCLEOTIDE SEQUENCE [LARGE SCALE GENOMIC DNA]</scope>
</reference>
<evidence type="ECO:0000313" key="4">
    <source>
        <dbReference type="Proteomes" id="UP000030765"/>
    </source>
</evidence>
<feature type="transmembrane region" description="Helical" evidence="1">
    <location>
        <begin position="33"/>
        <end position="54"/>
    </location>
</feature>